<protein>
    <submittedName>
        <fullName evidence="1">Uncharacterized protein</fullName>
    </submittedName>
</protein>
<dbReference type="InParanoid" id="A0A6N7EU47"/>
<evidence type="ECO:0000313" key="1">
    <source>
        <dbReference type="EMBL" id="MPV85493.1"/>
    </source>
</evidence>
<dbReference type="RefSeq" id="WP_152808805.1">
    <property type="nucleotide sequence ID" value="NZ_WHNW01000002.1"/>
</dbReference>
<dbReference type="AlphaFoldDB" id="A0A6N7EU47"/>
<evidence type="ECO:0000313" key="2">
    <source>
        <dbReference type="Proteomes" id="UP000471298"/>
    </source>
</evidence>
<sequence>MKNRGKYVLFLLTVWFATYSQAVGFGLIQEMLNNGSLSQKDYEFKRDKSSQIVGAEAESKQLAAVKSFTGKAHGMVFQYQGTTSKKIKRLFKIDRKICNYATDKYFDSIGDLKLEKSALNSLDEKDLYRLRFKRCMQSESWRIAR</sequence>
<name>A0A6N7EU47_9GAMM</name>
<accession>A0A6N7EU47</accession>
<comment type="caution">
    <text evidence="1">The sequence shown here is derived from an EMBL/GenBank/DDBJ whole genome shotgun (WGS) entry which is preliminary data.</text>
</comment>
<dbReference type="EMBL" id="WHNW01000002">
    <property type="protein sequence ID" value="MPV85493.1"/>
    <property type="molecule type" value="Genomic_DNA"/>
</dbReference>
<gene>
    <name evidence="1" type="ORF">GCU85_01925</name>
</gene>
<dbReference type="Proteomes" id="UP000471298">
    <property type="component" value="Unassembled WGS sequence"/>
</dbReference>
<reference evidence="1 2" key="1">
    <citation type="submission" date="2019-10" db="EMBL/GenBank/DDBJ databases">
        <title>Cardiobacteriales fam. a chemoheterotrophic member of the order Cardiobacteriales, and proposal of Cardiobacteriales fam. nov.</title>
        <authorList>
            <person name="Wang C."/>
        </authorList>
    </citation>
    <scope>NUCLEOTIDE SEQUENCE [LARGE SCALE GENOMIC DNA]</scope>
    <source>
        <strain evidence="1 2">ML27</strain>
    </source>
</reference>
<organism evidence="1 2">
    <name type="scientific">Ostreibacterium oceani</name>
    <dbReference type="NCBI Taxonomy" id="2654998"/>
    <lineage>
        <taxon>Bacteria</taxon>
        <taxon>Pseudomonadati</taxon>
        <taxon>Pseudomonadota</taxon>
        <taxon>Gammaproteobacteria</taxon>
        <taxon>Cardiobacteriales</taxon>
        <taxon>Ostreibacteriaceae</taxon>
        <taxon>Ostreibacterium</taxon>
    </lineage>
</organism>
<proteinExistence type="predicted"/>
<keyword evidence="2" id="KW-1185">Reference proteome</keyword>